<dbReference type="HOGENOM" id="CLU_049918_1_1_11"/>
<dbReference type="Gene3D" id="2.40.128.150">
    <property type="entry name" value="Cysteine proteinases"/>
    <property type="match status" value="1"/>
</dbReference>
<gene>
    <name evidence="3" type="primary">nat</name>
    <name evidence="3" type="ORF">AJAP_37630</name>
</gene>
<dbReference type="AlphaFoldDB" id="A0A075V7B6"/>
<accession>A0A075V7B6</accession>
<dbReference type="Proteomes" id="UP000028492">
    <property type="component" value="Chromosome"/>
</dbReference>
<dbReference type="Pfam" id="PF00797">
    <property type="entry name" value="Acetyltransf_2"/>
    <property type="match status" value="1"/>
</dbReference>
<evidence type="ECO:0000256" key="1">
    <source>
        <dbReference type="ARBA" id="ARBA00006547"/>
    </source>
</evidence>
<organism evidence="3 4">
    <name type="scientific">Amycolatopsis japonica</name>
    <dbReference type="NCBI Taxonomy" id="208439"/>
    <lineage>
        <taxon>Bacteria</taxon>
        <taxon>Bacillati</taxon>
        <taxon>Actinomycetota</taxon>
        <taxon>Actinomycetes</taxon>
        <taxon>Pseudonocardiales</taxon>
        <taxon>Pseudonocardiaceae</taxon>
        <taxon>Amycolatopsis</taxon>
        <taxon>Amycolatopsis japonica group</taxon>
    </lineage>
</organism>
<reference evidence="3 4" key="1">
    <citation type="journal article" date="2014" name="J. Biotechnol.">
        <title>Complete genome sequence of the actinobacterium Amycolatopsis japonica MG417-CF17(T) (=DSM 44213T) producing (S,S)-N,N'-ethylenediaminedisuccinic acid.</title>
        <authorList>
            <person name="Stegmann E."/>
            <person name="Albersmeier A."/>
            <person name="Spohn M."/>
            <person name="Gert H."/>
            <person name="Weber T."/>
            <person name="Wohlleben W."/>
            <person name="Kalinowski J."/>
            <person name="Ruckert C."/>
        </authorList>
    </citation>
    <scope>NUCLEOTIDE SEQUENCE [LARGE SCALE GENOMIC DNA]</scope>
    <source>
        <strain evidence="4">MG417-CF17 (DSM 44213)</strain>
    </source>
</reference>
<dbReference type="PRINTS" id="PR01543">
    <property type="entry name" value="ANATRNSFRASE"/>
</dbReference>
<sequence length="273" mass="30281">MTIASEQVDEWTVGTLDLDAYLGRIGQSRATPSAAALRELAKAHILAIPFENVDVVLGQHKGIALEDVIGKLVGRSRGGYCYEHGSLFAAAAEQLGYSVRRLVARVQPQKNGPYTHMTLAVEADGVQHLVDVGFGAGMLVPMPLVDGAVVDQAGWPHRLVADGDWWRLQKKEGEDWTDLHAFTLTPMHRIDYEVYHHYTSTHPRSPFTGQLVVMRLEEGLSRKLVGEEFIVERPDGIKETTKIPPERLDATLRELDVVLTEDELAKLLKIYPG</sequence>
<proteinExistence type="inferred from homology"/>
<dbReference type="RefSeq" id="WP_038520290.1">
    <property type="nucleotide sequence ID" value="NZ_CP008953.1"/>
</dbReference>
<keyword evidence="4" id="KW-1185">Reference proteome</keyword>
<evidence type="ECO:0000313" key="3">
    <source>
        <dbReference type="EMBL" id="AIG80321.1"/>
    </source>
</evidence>
<dbReference type="InterPro" id="IPR038765">
    <property type="entry name" value="Papain-like_cys_pep_sf"/>
</dbReference>
<dbReference type="SUPFAM" id="SSF54001">
    <property type="entry name" value="Cysteine proteinases"/>
    <property type="match status" value="1"/>
</dbReference>
<dbReference type="EMBL" id="CP008953">
    <property type="protein sequence ID" value="AIG80321.1"/>
    <property type="molecule type" value="Genomic_DNA"/>
</dbReference>
<name>A0A075V7B6_9PSEU</name>
<dbReference type="InterPro" id="IPR001447">
    <property type="entry name" value="Arylamine_N-AcTrfase"/>
</dbReference>
<evidence type="ECO:0000256" key="2">
    <source>
        <dbReference type="RuleBase" id="RU003452"/>
    </source>
</evidence>
<dbReference type="PANTHER" id="PTHR11786">
    <property type="entry name" value="N-HYDROXYARYLAMINE O-ACETYLTRANSFERASE"/>
    <property type="match status" value="1"/>
</dbReference>
<dbReference type="KEGG" id="aja:AJAP_37630"/>
<dbReference type="GO" id="GO:0016407">
    <property type="term" value="F:acetyltransferase activity"/>
    <property type="evidence" value="ECO:0007669"/>
    <property type="project" value="InterPro"/>
</dbReference>
<evidence type="ECO:0000313" key="4">
    <source>
        <dbReference type="Proteomes" id="UP000028492"/>
    </source>
</evidence>
<dbReference type="Gene3D" id="3.30.2140.10">
    <property type="entry name" value="Arylamine N-acetyltransferase"/>
    <property type="match status" value="1"/>
</dbReference>
<protein>
    <submittedName>
        <fullName evidence="3">Arylamine N-acetyltransferase</fullName>
    </submittedName>
</protein>
<dbReference type="eggNOG" id="COG2162">
    <property type="taxonomic scope" value="Bacteria"/>
</dbReference>
<dbReference type="PANTHER" id="PTHR11786:SF0">
    <property type="entry name" value="ARYLAMINE N-ACETYLTRANSFERASE 4-RELATED"/>
    <property type="match status" value="1"/>
</dbReference>
<keyword evidence="3" id="KW-0808">Transferase</keyword>
<comment type="similarity">
    <text evidence="1 2">Belongs to the arylamine N-acetyltransferase family.</text>
</comment>